<sequence length="226" mass="25090">MNVLCVVAHPDDEVIGVGGTLASHAKRGDDVHVVILSDGVTSRHDSITEEVQAEIDERRGRAKEACEILGASVSFHTFPDQRFDTVPLIDLTQTVEAEVDAHEPSIVYTHHHGDLNLDHELTSRAVMTAGRPQVGTPIRRVYGFETLSSTEWATPEPSNAFQPTSFKDISESLETKESAMQVYQRELRDPPHPRSEKSIRQNAEVWGAKVGFDAAEPFVLLREVRD</sequence>
<evidence type="ECO:0000313" key="2">
    <source>
        <dbReference type="Proteomes" id="UP000053157"/>
    </source>
</evidence>
<dbReference type="Gene3D" id="3.40.50.10320">
    <property type="entry name" value="LmbE-like"/>
    <property type="match status" value="1"/>
</dbReference>
<dbReference type="PANTHER" id="PTHR12993">
    <property type="entry name" value="N-ACETYLGLUCOSAMINYL-PHOSPHATIDYLINOSITOL DE-N-ACETYLASE-RELATED"/>
    <property type="match status" value="1"/>
</dbReference>
<organism evidence="1 2">
    <name type="scientific">Haloferax profundi</name>
    <dbReference type="NCBI Taxonomy" id="1544718"/>
    <lineage>
        <taxon>Archaea</taxon>
        <taxon>Methanobacteriati</taxon>
        <taxon>Methanobacteriota</taxon>
        <taxon>Stenosarchaea group</taxon>
        <taxon>Halobacteria</taxon>
        <taxon>Halobacteriales</taxon>
        <taxon>Haloferacaceae</taxon>
        <taxon>Haloferax</taxon>
    </lineage>
</organism>
<dbReference type="AlphaFoldDB" id="A0A0W1SWV4"/>
<evidence type="ECO:0008006" key="3">
    <source>
        <dbReference type="Google" id="ProtNLM"/>
    </source>
</evidence>
<dbReference type="InterPro" id="IPR024078">
    <property type="entry name" value="LmbE-like_dom_sf"/>
</dbReference>
<dbReference type="PANTHER" id="PTHR12993:SF11">
    <property type="entry name" value="N-ACETYLGLUCOSAMINYL-PHOSPHATIDYLINOSITOL DE-N-ACETYLASE"/>
    <property type="match status" value="1"/>
</dbReference>
<protein>
    <recommendedName>
        <fullName evidence="3">GlcNAc-PI de-N-acetylase</fullName>
    </recommendedName>
</protein>
<proteinExistence type="predicted"/>
<accession>A0A0W1SWV4</accession>
<dbReference type="Pfam" id="PF02585">
    <property type="entry name" value="PIG-L"/>
    <property type="match status" value="1"/>
</dbReference>
<dbReference type="InterPro" id="IPR003737">
    <property type="entry name" value="GlcNAc_PI_deacetylase-related"/>
</dbReference>
<gene>
    <name evidence="1" type="ORF">AUR66_05545</name>
</gene>
<dbReference type="OrthoDB" id="70547at2157"/>
<comment type="caution">
    <text evidence="1">The sequence shown here is derived from an EMBL/GenBank/DDBJ whole genome shotgun (WGS) entry which is preliminary data.</text>
</comment>
<dbReference type="Proteomes" id="UP000053157">
    <property type="component" value="Unassembled WGS sequence"/>
</dbReference>
<dbReference type="EMBL" id="LOPV01000007">
    <property type="protein sequence ID" value="KTG30934.1"/>
    <property type="molecule type" value="Genomic_DNA"/>
</dbReference>
<evidence type="ECO:0000313" key="1">
    <source>
        <dbReference type="EMBL" id="KTG30934.1"/>
    </source>
</evidence>
<keyword evidence="2" id="KW-1185">Reference proteome</keyword>
<dbReference type="SUPFAM" id="SSF102588">
    <property type="entry name" value="LmbE-like"/>
    <property type="match status" value="1"/>
</dbReference>
<name>A0A0W1SWV4_9EURY</name>
<reference evidence="1 2" key="1">
    <citation type="submission" date="2015-12" db="EMBL/GenBank/DDBJ databases">
        <title>Haloferax profundi sp. nov. isolated from the Discovery deep brine-seawater interface in the Red Sea.</title>
        <authorList>
            <person name="Zhang G."/>
            <person name="Stingl U."/>
            <person name="Rashid M."/>
        </authorList>
    </citation>
    <scope>NUCLEOTIDE SEQUENCE [LARGE SCALE GENOMIC DNA]</scope>
    <source>
        <strain evidence="1 2">SB29</strain>
    </source>
</reference>
<dbReference type="RefSeq" id="WP_058570573.1">
    <property type="nucleotide sequence ID" value="NZ_LOPV01000007.1"/>
</dbReference>
<dbReference type="GO" id="GO:0016811">
    <property type="term" value="F:hydrolase activity, acting on carbon-nitrogen (but not peptide) bonds, in linear amides"/>
    <property type="evidence" value="ECO:0007669"/>
    <property type="project" value="TreeGrafter"/>
</dbReference>